<dbReference type="PANTHER" id="PTHR46832:SF1">
    <property type="entry name" value="5'-METHYLTHIOADENOSINE_S-ADENOSYLHOMOCYSTEINE NUCLEOSIDASE"/>
    <property type="match status" value="1"/>
</dbReference>
<dbReference type="SUPFAM" id="SSF52172">
    <property type="entry name" value="CheY-like"/>
    <property type="match status" value="1"/>
</dbReference>
<organism evidence="3 4">
    <name type="scientific">Paraburkholderia denitrificans</name>
    <dbReference type="NCBI Taxonomy" id="694025"/>
    <lineage>
        <taxon>Bacteria</taxon>
        <taxon>Pseudomonadati</taxon>
        <taxon>Pseudomonadota</taxon>
        <taxon>Betaproteobacteria</taxon>
        <taxon>Burkholderiales</taxon>
        <taxon>Burkholderiaceae</taxon>
        <taxon>Paraburkholderia</taxon>
    </lineage>
</organism>
<dbReference type="Pfam" id="PF01048">
    <property type="entry name" value="PNP_UDP_1"/>
    <property type="match status" value="1"/>
</dbReference>
<dbReference type="Gene3D" id="3.40.50.1580">
    <property type="entry name" value="Nucleoside phosphorylase domain"/>
    <property type="match status" value="1"/>
</dbReference>
<evidence type="ECO:0000313" key="3">
    <source>
        <dbReference type="EMBL" id="MFC5429485.1"/>
    </source>
</evidence>
<evidence type="ECO:0000313" key="4">
    <source>
        <dbReference type="Proteomes" id="UP001596103"/>
    </source>
</evidence>
<proteinExistence type="predicted"/>
<dbReference type="PANTHER" id="PTHR46832">
    <property type="entry name" value="5'-METHYLTHIOADENOSINE/S-ADENOSYLHOMOCYSTEINE NUCLEOSIDASE"/>
    <property type="match status" value="1"/>
</dbReference>
<evidence type="ECO:0000256" key="1">
    <source>
        <dbReference type="PROSITE-ProRule" id="PRU00169"/>
    </source>
</evidence>
<dbReference type="Proteomes" id="UP001596103">
    <property type="component" value="Unassembled WGS sequence"/>
</dbReference>
<evidence type="ECO:0000259" key="2">
    <source>
        <dbReference type="PROSITE" id="PS50110"/>
    </source>
</evidence>
<dbReference type="InterPro" id="IPR000845">
    <property type="entry name" value="Nucleoside_phosphorylase_d"/>
</dbReference>
<dbReference type="InterPro" id="IPR001789">
    <property type="entry name" value="Sig_transdc_resp-reg_receiver"/>
</dbReference>
<dbReference type="InterPro" id="IPR011006">
    <property type="entry name" value="CheY-like_superfamily"/>
</dbReference>
<dbReference type="InterPro" id="IPR035994">
    <property type="entry name" value="Nucleoside_phosphorylase_sf"/>
</dbReference>
<dbReference type="EMBL" id="JBHSMP010000013">
    <property type="protein sequence ID" value="MFC5429485.1"/>
    <property type="molecule type" value="Genomic_DNA"/>
</dbReference>
<dbReference type="SUPFAM" id="SSF53167">
    <property type="entry name" value="Purine and uridine phosphorylases"/>
    <property type="match status" value="1"/>
</dbReference>
<name>A0ABW0J979_9BURK</name>
<feature type="modified residue" description="4-aspartylphosphate" evidence="1">
    <location>
        <position position="59"/>
    </location>
</feature>
<keyword evidence="4" id="KW-1185">Reference proteome</keyword>
<comment type="caution">
    <text evidence="3">The sequence shown here is derived from an EMBL/GenBank/DDBJ whole genome shotgun (WGS) entry which is preliminary data.</text>
</comment>
<protein>
    <recommendedName>
        <fullName evidence="2">Response regulatory domain-containing protein</fullName>
    </recommendedName>
</protein>
<reference evidence="4" key="1">
    <citation type="journal article" date="2019" name="Int. J. Syst. Evol. Microbiol.">
        <title>The Global Catalogue of Microorganisms (GCM) 10K type strain sequencing project: providing services to taxonomists for standard genome sequencing and annotation.</title>
        <authorList>
            <consortium name="The Broad Institute Genomics Platform"/>
            <consortium name="The Broad Institute Genome Sequencing Center for Infectious Disease"/>
            <person name="Wu L."/>
            <person name="Ma J."/>
        </authorList>
    </citation>
    <scope>NUCLEOTIDE SEQUENCE [LARGE SCALE GENOMIC DNA]</scope>
    <source>
        <strain evidence="4">CCUG 56042</strain>
    </source>
</reference>
<dbReference type="PROSITE" id="PS50110">
    <property type="entry name" value="RESPONSE_REGULATORY"/>
    <property type="match status" value="1"/>
</dbReference>
<sequence>MKLRILLVDDNAEKIGLIENSISLISRDLAVQCVIDTVQDIVSAKRRLHDCDYDIAIIDIQVPRRVGQVPDKTGGLVLLQELEESDLLRKPAYILGITAYINEIPESHAGLLDRYFSLVSFSRESTSWSQQLHKAFGDIVKSLTQQRRGENSQSTEAALAIVCALGSPELRSVLDLPIDWSILDERADCIDVHEGAIESPSGRHRVVAAAALEPGMAASAALCARVIAEFRPRYLAMTGIAGGMKAATKLGDVIAADVVWDYTSGKIVQKRRRQEFLPEPRTIDLDATVKGQLRRLAETPGVLARIREEFKGPKPDHDLELIFGPMFTGSAVIANSKFAATLGDMHRKIKGVDMEAYSVACATKYCARSASAPIPIILKSVSDFADADKNDDFQSYASYTSATVLYEWAKRFL</sequence>
<dbReference type="RefSeq" id="WP_377711540.1">
    <property type="nucleotide sequence ID" value="NZ_JBHSMP010000013.1"/>
</dbReference>
<dbReference type="Gene3D" id="3.40.50.2300">
    <property type="match status" value="1"/>
</dbReference>
<feature type="domain" description="Response regulatory" evidence="2">
    <location>
        <begin position="4"/>
        <end position="129"/>
    </location>
</feature>
<keyword evidence="1" id="KW-0597">Phosphoprotein</keyword>
<gene>
    <name evidence="3" type="ORF">ACFPTO_11840</name>
</gene>
<accession>A0ABW0J979</accession>